<protein>
    <submittedName>
        <fullName evidence="1">Uncharacterized protein</fullName>
    </submittedName>
</protein>
<evidence type="ECO:0000313" key="1">
    <source>
        <dbReference type="EMBL" id="SEO82443.1"/>
    </source>
</evidence>
<dbReference type="RefSeq" id="WP_090449333.1">
    <property type="nucleotide sequence ID" value="NZ_FODO01000020.1"/>
</dbReference>
<organism evidence="1 2">
    <name type="scientific">Nitrosomonas oligotropha</name>
    <dbReference type="NCBI Taxonomy" id="42354"/>
    <lineage>
        <taxon>Bacteria</taxon>
        <taxon>Pseudomonadati</taxon>
        <taxon>Pseudomonadota</taxon>
        <taxon>Betaproteobacteria</taxon>
        <taxon>Nitrosomonadales</taxon>
        <taxon>Nitrosomonadaceae</taxon>
        <taxon>Nitrosomonas</taxon>
    </lineage>
</organism>
<dbReference type="EMBL" id="FODO01000020">
    <property type="protein sequence ID" value="SEO82443.1"/>
    <property type="molecule type" value="Genomic_DNA"/>
</dbReference>
<dbReference type="Proteomes" id="UP000198814">
    <property type="component" value="Unassembled WGS sequence"/>
</dbReference>
<dbReference type="AlphaFoldDB" id="A0A1H8SW63"/>
<sequence>MNYEKKEWPSKLDISSRDRYTKKHGGVIWKISSVDFIQDHICLVTFNNEEHKETETWTGTGHAFIEKFTQIEWHE</sequence>
<evidence type="ECO:0000313" key="2">
    <source>
        <dbReference type="Proteomes" id="UP000198814"/>
    </source>
</evidence>
<name>A0A1H8SW63_9PROT</name>
<dbReference type="STRING" id="42354.SAMN05216333_12046"/>
<proteinExistence type="predicted"/>
<accession>A0A1H8SW63</accession>
<reference evidence="2" key="1">
    <citation type="submission" date="2016-10" db="EMBL/GenBank/DDBJ databases">
        <authorList>
            <person name="Varghese N."/>
            <person name="Submissions S."/>
        </authorList>
    </citation>
    <scope>NUCLEOTIDE SEQUENCE [LARGE SCALE GENOMIC DNA]</scope>
    <source>
        <strain evidence="2">Nm76</strain>
    </source>
</reference>
<keyword evidence="2" id="KW-1185">Reference proteome</keyword>
<gene>
    <name evidence="1" type="ORF">SAMN05216333_12046</name>
</gene>